<evidence type="ECO:0000256" key="11">
    <source>
        <dbReference type="RuleBase" id="RU004136"/>
    </source>
</evidence>
<sequence length="464" mass="50223">MKPFDAKTLNRVWRSLLVETLDESAHNTAMIASINTDSRAIKPMDCFVALVGEHFDGHDFCQAAVNQGANLLVVESKQPIDCPQIVVKDTRRALGLLAAEIRRQFGGQVIGLTGSVGKTTTKQMLANICQQVGKTHMTQGNLNNDLGVPFTWFALPEDCQFAVIEMGANHQGEIAYLAEIVQPDVGLVLNAGQAHLAGFGGLDGVAKGKGELFSALQSHQTAVINADDAYANWWQDMAANAGSKVTFSMRENAGADVYASDIQLAEQRFTLHYGQHTATVNLPVVGKHYVQNAIAAAAAAYAAGLPMAAVVAGLQTFTLAAGRQQLIQLGQVVIIDDTYNANPQSMQAAGDALSFATGYKIMVLGDMAELGEAQIEIHAQLGASLQHAADAFFCTGTMMQYFAQHNQRAQWFLDKQRLSDELLQWIISNVDKTVPTTILVKGSRSMKMETIVEFLRQQINPVEE</sequence>
<organism evidence="15 16">
    <name type="scientific">Ostreibacterium oceani</name>
    <dbReference type="NCBI Taxonomy" id="2654998"/>
    <lineage>
        <taxon>Bacteria</taxon>
        <taxon>Pseudomonadati</taxon>
        <taxon>Pseudomonadota</taxon>
        <taxon>Gammaproteobacteria</taxon>
        <taxon>Cardiobacteriales</taxon>
        <taxon>Ostreibacteriaceae</taxon>
        <taxon>Ostreibacterium</taxon>
    </lineage>
</organism>
<evidence type="ECO:0000256" key="2">
    <source>
        <dbReference type="ARBA" id="ARBA00022598"/>
    </source>
</evidence>
<dbReference type="GO" id="GO:0008360">
    <property type="term" value="P:regulation of cell shape"/>
    <property type="evidence" value="ECO:0007669"/>
    <property type="project" value="UniProtKB-KW"/>
</dbReference>
<feature type="domain" description="Mur ligase C-terminal" evidence="13">
    <location>
        <begin position="322"/>
        <end position="444"/>
    </location>
</feature>
<keyword evidence="7 10" id="KW-0573">Peptidoglycan synthesis</keyword>
<keyword evidence="9 10" id="KW-0961">Cell wall biogenesis/degradation</keyword>
<evidence type="ECO:0000256" key="5">
    <source>
        <dbReference type="ARBA" id="ARBA00022840"/>
    </source>
</evidence>
<dbReference type="GO" id="GO:0071555">
    <property type="term" value="P:cell wall organization"/>
    <property type="evidence" value="ECO:0007669"/>
    <property type="project" value="UniProtKB-KW"/>
</dbReference>
<evidence type="ECO:0000256" key="3">
    <source>
        <dbReference type="ARBA" id="ARBA00022618"/>
    </source>
</evidence>
<comment type="caution">
    <text evidence="15">The sequence shown here is derived from an EMBL/GenBank/DDBJ whole genome shotgun (WGS) entry which is preliminary data.</text>
</comment>
<reference evidence="15 16" key="1">
    <citation type="submission" date="2019-10" db="EMBL/GenBank/DDBJ databases">
        <title>Cardiobacteriales fam. a chemoheterotrophic member of the order Cardiobacteriales, and proposal of Cardiobacteriales fam. nov.</title>
        <authorList>
            <person name="Wang C."/>
        </authorList>
    </citation>
    <scope>NUCLEOTIDE SEQUENCE [LARGE SCALE GENOMIC DNA]</scope>
    <source>
        <strain evidence="15 16">ML27</strain>
    </source>
</reference>
<dbReference type="GO" id="GO:0005737">
    <property type="term" value="C:cytoplasm"/>
    <property type="evidence" value="ECO:0007669"/>
    <property type="project" value="UniProtKB-SubCell"/>
</dbReference>
<dbReference type="Proteomes" id="UP000471298">
    <property type="component" value="Unassembled WGS sequence"/>
</dbReference>
<evidence type="ECO:0000313" key="16">
    <source>
        <dbReference type="Proteomes" id="UP000471298"/>
    </source>
</evidence>
<dbReference type="EMBL" id="WHNW01000005">
    <property type="protein sequence ID" value="MPV86269.1"/>
    <property type="molecule type" value="Genomic_DNA"/>
</dbReference>
<dbReference type="InParanoid" id="A0A6N7EY05"/>
<evidence type="ECO:0000256" key="7">
    <source>
        <dbReference type="ARBA" id="ARBA00022984"/>
    </source>
</evidence>
<evidence type="ECO:0000256" key="9">
    <source>
        <dbReference type="ARBA" id="ARBA00023316"/>
    </source>
</evidence>
<dbReference type="AlphaFoldDB" id="A0A6N7EY05"/>
<keyword evidence="4 10" id="KW-0547">Nucleotide-binding</keyword>
<evidence type="ECO:0000259" key="12">
    <source>
        <dbReference type="Pfam" id="PF01225"/>
    </source>
</evidence>
<dbReference type="Pfam" id="PF02875">
    <property type="entry name" value="Mur_ligase_C"/>
    <property type="match status" value="1"/>
</dbReference>
<keyword evidence="8 10" id="KW-0131">Cell cycle</keyword>
<evidence type="ECO:0000259" key="14">
    <source>
        <dbReference type="Pfam" id="PF08245"/>
    </source>
</evidence>
<keyword evidence="6 10" id="KW-0133">Cell shape</keyword>
<dbReference type="NCBIfam" id="TIGR01143">
    <property type="entry name" value="murF"/>
    <property type="match status" value="1"/>
</dbReference>
<dbReference type="GO" id="GO:0005524">
    <property type="term" value="F:ATP binding"/>
    <property type="evidence" value="ECO:0007669"/>
    <property type="project" value="UniProtKB-UniRule"/>
</dbReference>
<keyword evidence="16" id="KW-1185">Reference proteome</keyword>
<keyword evidence="3 10" id="KW-0132">Cell division</keyword>
<keyword evidence="5 10" id="KW-0067">ATP-binding</keyword>
<feature type="binding site" evidence="10">
    <location>
        <begin position="114"/>
        <end position="120"/>
    </location>
    <ligand>
        <name>ATP</name>
        <dbReference type="ChEBI" id="CHEBI:30616"/>
    </ligand>
</feature>
<dbReference type="InterPro" id="IPR035911">
    <property type="entry name" value="MurE/MurF_N"/>
</dbReference>
<dbReference type="Gene3D" id="3.90.190.20">
    <property type="entry name" value="Mur ligase, C-terminal domain"/>
    <property type="match status" value="1"/>
</dbReference>
<keyword evidence="2 10" id="KW-0436">Ligase</keyword>
<dbReference type="SUPFAM" id="SSF63418">
    <property type="entry name" value="MurE/MurF N-terminal domain"/>
    <property type="match status" value="1"/>
</dbReference>
<proteinExistence type="inferred from homology"/>
<dbReference type="InterPro" id="IPR036565">
    <property type="entry name" value="Mur-like_cat_sf"/>
</dbReference>
<evidence type="ECO:0000256" key="8">
    <source>
        <dbReference type="ARBA" id="ARBA00023306"/>
    </source>
</evidence>
<dbReference type="InterPro" id="IPR036615">
    <property type="entry name" value="Mur_ligase_C_dom_sf"/>
</dbReference>
<comment type="subcellular location">
    <subcellularLocation>
        <location evidence="10 11">Cytoplasm</location>
    </subcellularLocation>
</comment>
<dbReference type="RefSeq" id="WP_152810268.1">
    <property type="nucleotide sequence ID" value="NZ_WHNW01000005.1"/>
</dbReference>
<dbReference type="GO" id="GO:0051301">
    <property type="term" value="P:cell division"/>
    <property type="evidence" value="ECO:0007669"/>
    <property type="project" value="UniProtKB-KW"/>
</dbReference>
<keyword evidence="1 10" id="KW-0963">Cytoplasm</keyword>
<dbReference type="InterPro" id="IPR000713">
    <property type="entry name" value="Mur_ligase_N"/>
</dbReference>
<protein>
    <recommendedName>
        <fullName evidence="10 11">UDP-N-acetylmuramoyl-tripeptide--D-alanyl-D-alanine ligase</fullName>
        <ecNumber evidence="10 11">6.3.2.10</ecNumber>
    </recommendedName>
    <alternativeName>
        <fullName evidence="10">D-alanyl-D-alanine-adding enzyme</fullName>
    </alternativeName>
</protein>
<comment type="pathway">
    <text evidence="10 11">Cell wall biogenesis; peptidoglycan biosynthesis.</text>
</comment>
<dbReference type="PANTHER" id="PTHR43024:SF1">
    <property type="entry name" value="UDP-N-ACETYLMURAMOYL-TRIPEPTIDE--D-ALANYL-D-ALANINE LIGASE"/>
    <property type="match status" value="1"/>
</dbReference>
<dbReference type="EC" id="6.3.2.10" evidence="10 11"/>
<evidence type="ECO:0000256" key="4">
    <source>
        <dbReference type="ARBA" id="ARBA00022741"/>
    </source>
</evidence>
<feature type="domain" description="Mur ligase N-terminal catalytic" evidence="12">
    <location>
        <begin position="31"/>
        <end position="99"/>
    </location>
</feature>
<dbReference type="InterPro" id="IPR051046">
    <property type="entry name" value="MurCDEF_CellWall_CoF430Synth"/>
</dbReference>
<dbReference type="InterPro" id="IPR013221">
    <property type="entry name" value="Mur_ligase_cen"/>
</dbReference>
<comment type="function">
    <text evidence="10 11">Involved in cell wall formation. Catalyzes the final step in the synthesis of UDP-N-acetylmuramoyl-pentapeptide, the precursor of murein.</text>
</comment>
<dbReference type="SUPFAM" id="SSF53244">
    <property type="entry name" value="MurD-like peptide ligases, peptide-binding domain"/>
    <property type="match status" value="1"/>
</dbReference>
<dbReference type="UniPathway" id="UPA00219"/>
<evidence type="ECO:0000256" key="10">
    <source>
        <dbReference type="HAMAP-Rule" id="MF_02019"/>
    </source>
</evidence>
<accession>A0A6N7EY05</accession>
<dbReference type="Pfam" id="PF01225">
    <property type="entry name" value="Mur_ligase"/>
    <property type="match status" value="1"/>
</dbReference>
<dbReference type="InterPro" id="IPR004101">
    <property type="entry name" value="Mur_ligase_C"/>
</dbReference>
<evidence type="ECO:0000256" key="6">
    <source>
        <dbReference type="ARBA" id="ARBA00022960"/>
    </source>
</evidence>
<gene>
    <name evidence="10 15" type="primary">murF</name>
    <name evidence="15" type="ORF">GCU85_05940</name>
</gene>
<name>A0A6N7EY05_9GAMM</name>
<dbReference type="SUPFAM" id="SSF53623">
    <property type="entry name" value="MurD-like peptide ligases, catalytic domain"/>
    <property type="match status" value="1"/>
</dbReference>
<evidence type="ECO:0000256" key="1">
    <source>
        <dbReference type="ARBA" id="ARBA00022490"/>
    </source>
</evidence>
<evidence type="ECO:0000259" key="13">
    <source>
        <dbReference type="Pfam" id="PF02875"/>
    </source>
</evidence>
<feature type="domain" description="Mur ligase central" evidence="14">
    <location>
        <begin position="113"/>
        <end position="300"/>
    </location>
</feature>
<comment type="catalytic activity">
    <reaction evidence="10 11">
        <text>D-alanyl-D-alanine + UDP-N-acetyl-alpha-D-muramoyl-L-alanyl-gamma-D-glutamyl-meso-2,6-diaminopimelate + ATP = UDP-N-acetyl-alpha-D-muramoyl-L-alanyl-gamma-D-glutamyl-meso-2,6-diaminopimeloyl-D-alanyl-D-alanine + ADP + phosphate + H(+)</text>
        <dbReference type="Rhea" id="RHEA:28374"/>
        <dbReference type="ChEBI" id="CHEBI:15378"/>
        <dbReference type="ChEBI" id="CHEBI:30616"/>
        <dbReference type="ChEBI" id="CHEBI:43474"/>
        <dbReference type="ChEBI" id="CHEBI:57822"/>
        <dbReference type="ChEBI" id="CHEBI:61386"/>
        <dbReference type="ChEBI" id="CHEBI:83905"/>
        <dbReference type="ChEBI" id="CHEBI:456216"/>
        <dbReference type="EC" id="6.3.2.10"/>
    </reaction>
</comment>
<dbReference type="Pfam" id="PF08245">
    <property type="entry name" value="Mur_ligase_M"/>
    <property type="match status" value="1"/>
</dbReference>
<dbReference type="HAMAP" id="MF_02019">
    <property type="entry name" value="MurF"/>
    <property type="match status" value="1"/>
</dbReference>
<comment type="similarity">
    <text evidence="10">Belongs to the MurCDEF family. MurF subfamily.</text>
</comment>
<dbReference type="PANTHER" id="PTHR43024">
    <property type="entry name" value="UDP-N-ACETYLMURAMOYL-TRIPEPTIDE--D-ALANYL-D-ALANINE LIGASE"/>
    <property type="match status" value="1"/>
</dbReference>
<dbReference type="FunCoup" id="A0A6N7EY05">
    <property type="interactions" value="374"/>
</dbReference>
<dbReference type="Gene3D" id="3.40.1390.10">
    <property type="entry name" value="MurE/MurF, N-terminal domain"/>
    <property type="match status" value="1"/>
</dbReference>
<dbReference type="GO" id="GO:0047480">
    <property type="term" value="F:UDP-N-acetylmuramoyl-tripeptide-D-alanyl-D-alanine ligase activity"/>
    <property type="evidence" value="ECO:0007669"/>
    <property type="project" value="UniProtKB-UniRule"/>
</dbReference>
<evidence type="ECO:0000313" key="15">
    <source>
        <dbReference type="EMBL" id="MPV86269.1"/>
    </source>
</evidence>
<dbReference type="Gene3D" id="3.40.1190.10">
    <property type="entry name" value="Mur-like, catalytic domain"/>
    <property type="match status" value="1"/>
</dbReference>
<dbReference type="InterPro" id="IPR005863">
    <property type="entry name" value="UDP-N-AcMur_synth"/>
</dbReference>
<dbReference type="GO" id="GO:0009252">
    <property type="term" value="P:peptidoglycan biosynthetic process"/>
    <property type="evidence" value="ECO:0007669"/>
    <property type="project" value="UniProtKB-UniRule"/>
</dbReference>